<evidence type="ECO:0000256" key="3">
    <source>
        <dbReference type="ARBA" id="ARBA00022448"/>
    </source>
</evidence>
<dbReference type="InterPro" id="IPR035906">
    <property type="entry name" value="MetI-like_sf"/>
</dbReference>
<organism evidence="10 11">
    <name type="scientific">Bacillus norwichensis</name>
    <dbReference type="NCBI Taxonomy" id="2762217"/>
    <lineage>
        <taxon>Bacteria</taxon>
        <taxon>Bacillati</taxon>
        <taxon>Bacillota</taxon>
        <taxon>Bacilli</taxon>
        <taxon>Bacillales</taxon>
        <taxon>Bacillaceae</taxon>
        <taxon>Bacillus</taxon>
    </lineage>
</organism>
<dbReference type="RefSeq" id="WP_191815067.1">
    <property type="nucleotide sequence ID" value="NZ_JACSPV010000039.1"/>
</dbReference>
<dbReference type="CDD" id="cd06261">
    <property type="entry name" value="TM_PBP2"/>
    <property type="match status" value="1"/>
</dbReference>
<feature type="domain" description="ABC transmembrane type-1" evidence="9">
    <location>
        <begin position="66"/>
        <end position="272"/>
    </location>
</feature>
<evidence type="ECO:0000256" key="8">
    <source>
        <dbReference type="RuleBase" id="RU363032"/>
    </source>
</evidence>
<keyword evidence="3 8" id="KW-0813">Transport</keyword>
<name>A0ABR8VQ09_9BACI</name>
<dbReference type="Proteomes" id="UP000648182">
    <property type="component" value="Unassembled WGS sequence"/>
</dbReference>
<evidence type="ECO:0000256" key="5">
    <source>
        <dbReference type="ARBA" id="ARBA00022692"/>
    </source>
</evidence>
<feature type="transmembrane region" description="Helical" evidence="8">
    <location>
        <begin position="101"/>
        <end position="124"/>
    </location>
</feature>
<dbReference type="PROSITE" id="PS50928">
    <property type="entry name" value="ABC_TM1"/>
    <property type="match status" value="1"/>
</dbReference>
<comment type="similarity">
    <text evidence="2">Belongs to the binding-protein-dependent transport system permease family. CysTW subfamily.</text>
</comment>
<evidence type="ECO:0000256" key="4">
    <source>
        <dbReference type="ARBA" id="ARBA00022475"/>
    </source>
</evidence>
<keyword evidence="7 8" id="KW-0472">Membrane</keyword>
<evidence type="ECO:0000256" key="2">
    <source>
        <dbReference type="ARBA" id="ARBA00007069"/>
    </source>
</evidence>
<keyword evidence="11" id="KW-1185">Reference proteome</keyword>
<evidence type="ECO:0000313" key="10">
    <source>
        <dbReference type="EMBL" id="MBD8006857.1"/>
    </source>
</evidence>
<dbReference type="InterPro" id="IPR000515">
    <property type="entry name" value="MetI-like"/>
</dbReference>
<protein>
    <submittedName>
        <fullName evidence="10">ABC transporter permease</fullName>
    </submittedName>
</protein>
<proteinExistence type="inferred from homology"/>
<evidence type="ECO:0000256" key="7">
    <source>
        <dbReference type="ARBA" id="ARBA00023136"/>
    </source>
</evidence>
<evidence type="ECO:0000313" key="11">
    <source>
        <dbReference type="Proteomes" id="UP000648182"/>
    </source>
</evidence>
<sequence>MSKKIPPYWILMAPGLLVLFFFFLFPLGQIVLFSFFKSQPGAGMEAAFTLENYFRFLSDPHYLGILWRTIWIGLATSIICLIMGYSIAYGISRSNPKYQNLLLLLVILPLLTSAVVRNFGWMVIMGKNGLINQSLLGIGLISEPAEILYTSTGVVIAMTHVMLPFMVLILYPVLDGLDLNVESAAESLGASPGKVFWLVTLPLSIPGILAGTLLVFSMSISFYITPALIGGPRVQVMATEVYNQTMNLLNWPFSSAVSVILLITVLIIISFYNKAMKKVSPQGAE</sequence>
<dbReference type="PANTHER" id="PTHR42929:SF5">
    <property type="entry name" value="ABC TRANSPORTER PERMEASE PROTEIN"/>
    <property type="match status" value="1"/>
</dbReference>
<keyword evidence="5 8" id="KW-0812">Transmembrane</keyword>
<comment type="subcellular location">
    <subcellularLocation>
        <location evidence="1 8">Cell membrane</location>
        <topology evidence="1 8">Multi-pass membrane protein</topology>
    </subcellularLocation>
</comment>
<evidence type="ECO:0000256" key="6">
    <source>
        <dbReference type="ARBA" id="ARBA00022989"/>
    </source>
</evidence>
<dbReference type="Pfam" id="PF00528">
    <property type="entry name" value="BPD_transp_1"/>
    <property type="match status" value="1"/>
</dbReference>
<keyword evidence="6 8" id="KW-1133">Transmembrane helix</keyword>
<feature type="transmembrane region" description="Helical" evidence="8">
    <location>
        <begin position="251"/>
        <end position="272"/>
    </location>
</feature>
<accession>A0ABR8VQ09</accession>
<evidence type="ECO:0000256" key="1">
    <source>
        <dbReference type="ARBA" id="ARBA00004651"/>
    </source>
</evidence>
<evidence type="ECO:0000259" key="9">
    <source>
        <dbReference type="PROSITE" id="PS50928"/>
    </source>
</evidence>
<reference evidence="10 11" key="1">
    <citation type="submission" date="2020-08" db="EMBL/GenBank/DDBJ databases">
        <title>A Genomic Blueprint of the Chicken Gut Microbiome.</title>
        <authorList>
            <person name="Gilroy R."/>
            <person name="Ravi A."/>
            <person name="Getino M."/>
            <person name="Pursley I."/>
            <person name="Horton D.L."/>
            <person name="Alikhan N.-F."/>
            <person name="Baker D."/>
            <person name="Gharbi K."/>
            <person name="Hall N."/>
            <person name="Watson M."/>
            <person name="Adriaenssens E.M."/>
            <person name="Foster-Nyarko E."/>
            <person name="Jarju S."/>
            <person name="Secka A."/>
            <person name="Antonio M."/>
            <person name="Oren A."/>
            <person name="Chaudhuri R."/>
            <person name="La Ragione R.M."/>
            <person name="Hildebrand F."/>
            <person name="Pallen M.J."/>
        </authorList>
    </citation>
    <scope>NUCLEOTIDE SEQUENCE [LARGE SCALE GENOMIC DNA]</scope>
    <source>
        <strain evidence="10 11">Sa1BUA2</strain>
    </source>
</reference>
<dbReference type="Gene3D" id="1.10.3720.10">
    <property type="entry name" value="MetI-like"/>
    <property type="match status" value="1"/>
</dbReference>
<feature type="transmembrane region" description="Helical" evidence="8">
    <location>
        <begin position="12"/>
        <end position="36"/>
    </location>
</feature>
<feature type="transmembrane region" description="Helical" evidence="8">
    <location>
        <begin position="65"/>
        <end position="89"/>
    </location>
</feature>
<feature type="transmembrane region" description="Helical" evidence="8">
    <location>
        <begin position="195"/>
        <end position="224"/>
    </location>
</feature>
<dbReference type="SUPFAM" id="SSF161098">
    <property type="entry name" value="MetI-like"/>
    <property type="match status" value="1"/>
</dbReference>
<gene>
    <name evidence="10" type="ORF">H9631_17460</name>
</gene>
<dbReference type="PANTHER" id="PTHR42929">
    <property type="entry name" value="INNER MEMBRANE ABC TRANSPORTER PERMEASE PROTEIN YDCU-RELATED-RELATED"/>
    <property type="match status" value="1"/>
</dbReference>
<keyword evidence="4" id="KW-1003">Cell membrane</keyword>
<comment type="caution">
    <text evidence="10">The sequence shown here is derived from an EMBL/GenBank/DDBJ whole genome shotgun (WGS) entry which is preliminary data.</text>
</comment>
<dbReference type="EMBL" id="JACSPV010000039">
    <property type="protein sequence ID" value="MBD8006857.1"/>
    <property type="molecule type" value="Genomic_DNA"/>
</dbReference>
<feature type="transmembrane region" description="Helical" evidence="8">
    <location>
        <begin position="147"/>
        <end position="174"/>
    </location>
</feature>